<evidence type="ECO:0000313" key="1">
    <source>
        <dbReference type="EMBL" id="KAH7859153.1"/>
    </source>
</evidence>
<sequence>MTTSRNTVTKNQKIVIIPVDDILGLKSHKCGVNKSPKVINVSAGDGKLFVADNQIVKGCCKRGLTGVGDGPNEKRQKMVPSAMKQCSSIKEEFVMTVPSRKCLEALMSAEEKEKLKKMLSEVSRGNVPLWLQSLLKQIGVNRFQGGGNIELDMDAFGEDILLKLRRIARLVGERAGKKRDQEREAELKKQREQERKAAQLALEEVEKTVEIDDNFKTMKDFQMLIQSPLPHQHHDYKREILKSSHQYKSMSDLGFRLGDVKFF</sequence>
<comment type="caution">
    <text evidence="1">The sequence shown here is derived from an EMBL/GenBank/DDBJ whole genome shotgun (WGS) entry which is preliminary data.</text>
</comment>
<dbReference type="EMBL" id="CM037153">
    <property type="protein sequence ID" value="KAH7859153.1"/>
    <property type="molecule type" value="Genomic_DNA"/>
</dbReference>
<proteinExistence type="predicted"/>
<evidence type="ECO:0000313" key="2">
    <source>
        <dbReference type="Proteomes" id="UP000828048"/>
    </source>
</evidence>
<name>A0ACB7Z0N3_9ERIC</name>
<dbReference type="Proteomes" id="UP000828048">
    <property type="component" value="Chromosome 3"/>
</dbReference>
<gene>
    <name evidence="1" type="ORF">Vadar_032251</name>
</gene>
<accession>A0ACB7Z0N3</accession>
<organism evidence="1 2">
    <name type="scientific">Vaccinium darrowii</name>
    <dbReference type="NCBI Taxonomy" id="229202"/>
    <lineage>
        <taxon>Eukaryota</taxon>
        <taxon>Viridiplantae</taxon>
        <taxon>Streptophyta</taxon>
        <taxon>Embryophyta</taxon>
        <taxon>Tracheophyta</taxon>
        <taxon>Spermatophyta</taxon>
        <taxon>Magnoliopsida</taxon>
        <taxon>eudicotyledons</taxon>
        <taxon>Gunneridae</taxon>
        <taxon>Pentapetalae</taxon>
        <taxon>asterids</taxon>
        <taxon>Ericales</taxon>
        <taxon>Ericaceae</taxon>
        <taxon>Vaccinioideae</taxon>
        <taxon>Vaccinieae</taxon>
        <taxon>Vaccinium</taxon>
    </lineage>
</organism>
<protein>
    <submittedName>
        <fullName evidence="1">Uncharacterized protein</fullName>
    </submittedName>
</protein>
<keyword evidence="2" id="KW-1185">Reference proteome</keyword>
<reference evidence="1 2" key="1">
    <citation type="journal article" date="2021" name="Hortic Res">
        <title>High-quality reference genome and annotation aids understanding of berry development for evergreen blueberry (Vaccinium darrowii).</title>
        <authorList>
            <person name="Yu J."/>
            <person name="Hulse-Kemp A.M."/>
            <person name="Babiker E."/>
            <person name="Staton M."/>
        </authorList>
    </citation>
    <scope>NUCLEOTIDE SEQUENCE [LARGE SCALE GENOMIC DNA]</scope>
    <source>
        <strain evidence="2">cv. NJ 8807/NJ 8810</strain>
        <tissue evidence="1">Young leaf</tissue>
    </source>
</reference>